<keyword evidence="9" id="KW-1185">Reference proteome</keyword>
<keyword evidence="4" id="KW-1133">Transmembrane helix</keyword>
<proteinExistence type="predicted"/>
<dbReference type="PANTHER" id="PTHR37937">
    <property type="entry name" value="CONJUGATIVE TRANSFER: DNA TRANSPORT"/>
    <property type="match status" value="1"/>
</dbReference>
<organism evidence="8 9">
    <name type="scientific">Chengkuizengella axinellae</name>
    <dbReference type="NCBI Taxonomy" id="3064388"/>
    <lineage>
        <taxon>Bacteria</taxon>
        <taxon>Bacillati</taxon>
        <taxon>Bacillota</taxon>
        <taxon>Bacilli</taxon>
        <taxon>Bacillales</taxon>
        <taxon>Paenibacillaceae</taxon>
        <taxon>Chengkuizengella</taxon>
    </lineage>
</organism>
<evidence type="ECO:0000256" key="6">
    <source>
        <dbReference type="SAM" id="MobiDB-lite"/>
    </source>
</evidence>
<accession>A0ABT9J3A7</accession>
<feature type="compositionally biased region" description="Basic residues" evidence="6">
    <location>
        <begin position="527"/>
        <end position="541"/>
    </location>
</feature>
<feature type="domain" description="TraD/TraG TraM recognition site" evidence="7">
    <location>
        <begin position="279"/>
        <end position="399"/>
    </location>
</feature>
<evidence type="ECO:0000259" key="7">
    <source>
        <dbReference type="Pfam" id="PF12696"/>
    </source>
</evidence>
<dbReference type="CDD" id="cd01127">
    <property type="entry name" value="TrwB_TraG_TraD_VirD4"/>
    <property type="match status" value="1"/>
</dbReference>
<dbReference type="PANTHER" id="PTHR37937:SF1">
    <property type="entry name" value="CONJUGATIVE TRANSFER: DNA TRANSPORT"/>
    <property type="match status" value="1"/>
</dbReference>
<evidence type="ECO:0000256" key="2">
    <source>
        <dbReference type="ARBA" id="ARBA00022475"/>
    </source>
</evidence>
<dbReference type="Pfam" id="PF12696">
    <property type="entry name" value="TraG-D_C"/>
    <property type="match status" value="1"/>
</dbReference>
<dbReference type="EMBL" id="JAVAMP010000012">
    <property type="protein sequence ID" value="MDP5276106.1"/>
    <property type="molecule type" value="Genomic_DNA"/>
</dbReference>
<evidence type="ECO:0000313" key="8">
    <source>
        <dbReference type="EMBL" id="MDP5276106.1"/>
    </source>
</evidence>
<keyword evidence="2" id="KW-1003">Cell membrane</keyword>
<dbReference type="InterPro" id="IPR032689">
    <property type="entry name" value="TraG-D_C"/>
</dbReference>
<dbReference type="RefSeq" id="WP_305993417.1">
    <property type="nucleotide sequence ID" value="NZ_JAVAMP010000012.1"/>
</dbReference>
<evidence type="ECO:0000256" key="1">
    <source>
        <dbReference type="ARBA" id="ARBA00004651"/>
    </source>
</evidence>
<evidence type="ECO:0000256" key="4">
    <source>
        <dbReference type="ARBA" id="ARBA00022989"/>
    </source>
</evidence>
<feature type="compositionally biased region" description="Basic and acidic residues" evidence="6">
    <location>
        <begin position="489"/>
        <end position="526"/>
    </location>
</feature>
<dbReference type="Gene3D" id="3.40.50.300">
    <property type="entry name" value="P-loop containing nucleotide triphosphate hydrolases"/>
    <property type="match status" value="1"/>
</dbReference>
<comment type="subcellular location">
    <subcellularLocation>
        <location evidence="1">Cell membrane</location>
        <topology evidence="1">Multi-pass membrane protein</topology>
    </subcellularLocation>
</comment>
<dbReference type="InterPro" id="IPR051539">
    <property type="entry name" value="T4SS-coupling_protein"/>
</dbReference>
<comment type="caution">
    <text evidence="8">The sequence shown here is derived from an EMBL/GenBank/DDBJ whole genome shotgun (WGS) entry which is preliminary data.</text>
</comment>
<feature type="compositionally biased region" description="Basic and acidic residues" evidence="6">
    <location>
        <begin position="542"/>
        <end position="551"/>
    </location>
</feature>
<evidence type="ECO:0000313" key="9">
    <source>
        <dbReference type="Proteomes" id="UP001231941"/>
    </source>
</evidence>
<sequence>MINSSVKIGGLDAFLHTLVIGPTGCGKTSRVLKPKVAAILKAIKQGKKVGLTLLEPKGDLAADIAHWCKLLNIPCTYIDPLNPNTHKFNPLQGDPLTAAEVTRSVLKSLFGKQEAFFALIQETASRNTVLLLKILEQHGMLNNTGKPLDLMDIVKTLRSLDHIKKHVDQLKQLNNPEYDDLIDFFQIEILGALKDKYQQFAMGLRAQLEDIAGNIHLKYILSGKSDIDLDHHLDQGGVFLINSELKLGAIGDSFGKFIVQHMMSAVFRRPGTEWTRTPHYFIMDEFSRYCDPDVERLLAIGRSFRCATTLALQDLAQLDKEYQGFSKIVLTNTRNRVVFGGLSSDNAMLFAKEAGKSETFLRQSTYKHKVFIPSIFPSTYRDTKTDEERITYTKIMEIKKFHYMHILMKNDQRQKPGIAKGILVSEKDLLKTRDGRKKENIKPEKIEVETESIKQKVQYHEVDLKTVQKPKFKSSKKDTSSNNVSMKKQVKESNEDNTEEALRLNKESEMKTQQEKKHAEQKDKASHQHKVKHENQKKKKTSTKEESISGW</sequence>
<evidence type="ECO:0000256" key="3">
    <source>
        <dbReference type="ARBA" id="ARBA00022692"/>
    </source>
</evidence>
<keyword evidence="3" id="KW-0812">Transmembrane</keyword>
<reference evidence="8 9" key="1">
    <citation type="submission" date="2023-08" db="EMBL/GenBank/DDBJ databases">
        <authorList>
            <person name="Park J.-S."/>
        </authorList>
    </citation>
    <scope>NUCLEOTIDE SEQUENCE [LARGE SCALE GENOMIC DNA]</scope>
    <source>
        <strain evidence="8 9">2205SS18-9</strain>
    </source>
</reference>
<evidence type="ECO:0000256" key="5">
    <source>
        <dbReference type="ARBA" id="ARBA00023136"/>
    </source>
</evidence>
<dbReference type="SUPFAM" id="SSF52540">
    <property type="entry name" value="P-loop containing nucleoside triphosphate hydrolases"/>
    <property type="match status" value="1"/>
</dbReference>
<dbReference type="InterPro" id="IPR027417">
    <property type="entry name" value="P-loop_NTPase"/>
</dbReference>
<protein>
    <submittedName>
        <fullName evidence="8">TraM recognition domain-containing protein</fullName>
    </submittedName>
</protein>
<name>A0ABT9J3A7_9BACL</name>
<dbReference type="Proteomes" id="UP001231941">
    <property type="component" value="Unassembled WGS sequence"/>
</dbReference>
<keyword evidence="5" id="KW-0472">Membrane</keyword>
<gene>
    <name evidence="8" type="ORF">Q5Y73_18570</name>
</gene>
<feature type="region of interest" description="Disordered" evidence="6">
    <location>
        <begin position="470"/>
        <end position="551"/>
    </location>
</feature>